<dbReference type="Gene3D" id="2.30.110.10">
    <property type="entry name" value="Electron Transport, Fmn-binding Protein, Chain A"/>
    <property type="match status" value="1"/>
</dbReference>
<dbReference type="Pfam" id="PF20766">
    <property type="entry name" value="DUF447_C"/>
    <property type="match status" value="1"/>
</dbReference>
<sequence length="223" mass="25155">MSGALKENPGKPSEVEYTHFKDLQALEMERGRLYETIVVTWDGSMVGNAAPIGVLCTGEDTVTLYLYQGTRTVENVLDNGRFTVNVTLDPLIFTDSTLGDLDEDMFSHYRDFLHLRGADAFFTAEVVSVKKLVKRDRFGESELHVVKARAGDVMRAESFRMVLNRGIYAVIESLIAYTRAEFSDPLVLRERIAEMNRVARKVGGPREKEAMRRIIQALESKIS</sequence>
<keyword evidence="4" id="KW-1185">Reference proteome</keyword>
<dbReference type="Pfam" id="PF04289">
    <property type="entry name" value="DUF447_N"/>
    <property type="match status" value="1"/>
</dbReference>
<organism evidence="3 4">
    <name type="scientific">Methanothermobacter defluvii</name>
    <dbReference type="NCBI Taxonomy" id="49339"/>
    <lineage>
        <taxon>Archaea</taxon>
        <taxon>Methanobacteriati</taxon>
        <taxon>Methanobacteriota</taxon>
        <taxon>Methanomada group</taxon>
        <taxon>Methanobacteria</taxon>
        <taxon>Methanobacteriales</taxon>
        <taxon>Methanobacteriaceae</taxon>
        <taxon>Methanothermobacter</taxon>
    </lineage>
</organism>
<name>A0A371NDB2_9EURY</name>
<dbReference type="SUPFAM" id="SSF50475">
    <property type="entry name" value="FMN-binding split barrel"/>
    <property type="match status" value="1"/>
</dbReference>
<feature type="domain" description="DUF447" evidence="2">
    <location>
        <begin position="164"/>
        <end position="215"/>
    </location>
</feature>
<evidence type="ECO:0000259" key="1">
    <source>
        <dbReference type="Pfam" id="PF04289"/>
    </source>
</evidence>
<reference evidence="3 4" key="1">
    <citation type="submission" date="2018-07" db="EMBL/GenBank/DDBJ databases">
        <title>Genomic Encyclopedia of Type Strains, Phase IV (KMG-IV): sequencing the most valuable type-strain genomes for metagenomic binning, comparative biology and taxonomic classification.</title>
        <authorList>
            <person name="Goeker M."/>
        </authorList>
    </citation>
    <scope>NUCLEOTIDE SEQUENCE [LARGE SCALE GENOMIC DNA]</scope>
    <source>
        <strain evidence="3 4">DSM 7466</strain>
    </source>
</reference>
<dbReference type="InterPro" id="IPR007386">
    <property type="entry name" value="DUF447_N"/>
</dbReference>
<evidence type="ECO:0000313" key="4">
    <source>
        <dbReference type="Proteomes" id="UP000256864"/>
    </source>
</evidence>
<feature type="domain" description="DUF447" evidence="1">
    <location>
        <begin position="34"/>
        <end position="148"/>
    </location>
</feature>
<proteinExistence type="predicted"/>
<dbReference type="InterPro" id="IPR016733">
    <property type="entry name" value="UCP018747"/>
</dbReference>
<gene>
    <name evidence="3" type="ORF">C7452_0519</name>
</gene>
<dbReference type="InterPro" id="IPR012349">
    <property type="entry name" value="Split_barrel_FMN-bd"/>
</dbReference>
<dbReference type="EMBL" id="QREL01000001">
    <property type="protein sequence ID" value="REE28507.1"/>
    <property type="molecule type" value="Genomic_DNA"/>
</dbReference>
<dbReference type="RefSeq" id="WP_115892126.1">
    <property type="nucleotide sequence ID" value="NZ_QREL01000001.1"/>
</dbReference>
<evidence type="ECO:0000259" key="2">
    <source>
        <dbReference type="Pfam" id="PF20766"/>
    </source>
</evidence>
<dbReference type="AlphaFoldDB" id="A0A371NDB2"/>
<protein>
    <recommendedName>
        <fullName evidence="5">DUF447 family protein</fullName>
    </recommendedName>
</protein>
<evidence type="ECO:0008006" key="5">
    <source>
        <dbReference type="Google" id="ProtNLM"/>
    </source>
</evidence>
<dbReference type="PIRSF" id="PIRSF018747">
    <property type="entry name" value="UCP018747"/>
    <property type="match status" value="1"/>
</dbReference>
<dbReference type="InterPro" id="IPR049288">
    <property type="entry name" value="DUF447_C"/>
</dbReference>
<accession>A0A371NDB2</accession>
<dbReference type="Proteomes" id="UP000256864">
    <property type="component" value="Unassembled WGS sequence"/>
</dbReference>
<evidence type="ECO:0000313" key="3">
    <source>
        <dbReference type="EMBL" id="REE28507.1"/>
    </source>
</evidence>
<dbReference type="Gene3D" id="1.20.58.290">
    <property type="entry name" value="Hypothetical membrane protein ta0354_69_121"/>
    <property type="match status" value="1"/>
</dbReference>
<comment type="caution">
    <text evidence="3">The sequence shown here is derived from an EMBL/GenBank/DDBJ whole genome shotgun (WGS) entry which is preliminary data.</text>
</comment>